<evidence type="ECO:0000313" key="3">
    <source>
        <dbReference type="EMBL" id="VTJ57365.1"/>
    </source>
</evidence>
<reference evidence="2" key="2">
    <citation type="submission" date="2020-08" db="EMBL/GenBank/DDBJ databases">
        <authorList>
            <person name="Shumante A."/>
            <person name="Zimin A.V."/>
            <person name="Puiu D."/>
            <person name="Salzberg S.L."/>
        </authorList>
    </citation>
    <scope>NUCLEOTIDE SEQUENCE</scope>
    <source>
        <strain evidence="2">WC2-LM</strain>
        <tissue evidence="2">Liver</tissue>
    </source>
</reference>
<name>A0A5E4AJH1_MARMO</name>
<proteinExistence type="predicted"/>
<dbReference type="Proteomes" id="UP000662637">
    <property type="component" value="Unassembled WGS sequence"/>
</dbReference>
<gene>
    <name evidence="2" type="ORF">GHT09_007458</name>
    <name evidence="3" type="ORF">MONAX_5E028816</name>
</gene>
<dbReference type="EMBL" id="CABDUW010000079">
    <property type="protein sequence ID" value="VTJ57365.1"/>
    <property type="molecule type" value="Genomic_DNA"/>
</dbReference>
<evidence type="ECO:0000313" key="4">
    <source>
        <dbReference type="Proteomes" id="UP000335636"/>
    </source>
</evidence>
<accession>A0A5E4AJH1</accession>
<feature type="region of interest" description="Disordered" evidence="1">
    <location>
        <begin position="87"/>
        <end position="107"/>
    </location>
</feature>
<keyword evidence="4" id="KW-1185">Reference proteome</keyword>
<evidence type="ECO:0000256" key="1">
    <source>
        <dbReference type="SAM" id="MobiDB-lite"/>
    </source>
</evidence>
<feature type="compositionally biased region" description="Basic and acidic residues" evidence="1">
    <location>
        <begin position="97"/>
        <end position="107"/>
    </location>
</feature>
<dbReference type="AlphaFoldDB" id="A0A5E4AJH1"/>
<dbReference type="EMBL" id="WJEC01000744">
    <property type="protein sequence ID" value="KAF7481228.1"/>
    <property type="molecule type" value="Genomic_DNA"/>
</dbReference>
<reference evidence="3 4" key="1">
    <citation type="submission" date="2019-04" db="EMBL/GenBank/DDBJ databases">
        <authorList>
            <person name="Alioto T."/>
            <person name="Alioto T."/>
        </authorList>
    </citation>
    <scope>NUCLEOTIDE SEQUENCE [LARGE SCALE GENOMIC DNA]</scope>
</reference>
<evidence type="ECO:0000313" key="2">
    <source>
        <dbReference type="EMBL" id="KAF7481228.1"/>
    </source>
</evidence>
<dbReference type="Proteomes" id="UP000335636">
    <property type="component" value="Unassembled WGS sequence"/>
</dbReference>
<protein>
    <submittedName>
        <fullName evidence="3">Uncharacterized protein</fullName>
    </submittedName>
</protein>
<organism evidence="3 4">
    <name type="scientific">Marmota monax</name>
    <name type="common">Woodchuck</name>
    <dbReference type="NCBI Taxonomy" id="9995"/>
    <lineage>
        <taxon>Eukaryota</taxon>
        <taxon>Metazoa</taxon>
        <taxon>Chordata</taxon>
        <taxon>Craniata</taxon>
        <taxon>Vertebrata</taxon>
        <taxon>Euteleostomi</taxon>
        <taxon>Mammalia</taxon>
        <taxon>Eutheria</taxon>
        <taxon>Euarchontoglires</taxon>
        <taxon>Glires</taxon>
        <taxon>Rodentia</taxon>
        <taxon>Sciuromorpha</taxon>
        <taxon>Sciuridae</taxon>
        <taxon>Xerinae</taxon>
        <taxon>Marmotini</taxon>
        <taxon>Marmota</taxon>
    </lineage>
</organism>
<sequence>MAPRFPAPTSCWSLSLPGAPRASLVVCPGPGTAFCTLFSAAATQQSCPLCQGPRARLRTCPRWEQPLCCPELGELGRCWEAQSASENYFGSWGGGDQCRRPPTLKDR</sequence>